<comment type="caution">
    <text evidence="9">The sequence shown here is derived from an EMBL/GenBank/DDBJ whole genome shotgun (WGS) entry which is preliminary data.</text>
</comment>
<reference evidence="9 10" key="1">
    <citation type="submission" date="2018-07" db="EMBL/GenBank/DDBJ databases">
        <title>New species, Clostridium PI-S10-A1B.</title>
        <authorList>
            <person name="Krishna G."/>
            <person name="Summeta K."/>
            <person name="Shikha S."/>
            <person name="Prabhu P.B."/>
            <person name="Suresh K."/>
        </authorList>
    </citation>
    <scope>NUCLEOTIDE SEQUENCE [LARGE SCALE GENOMIC DNA]</scope>
    <source>
        <strain evidence="9 10">PI-S10-A1B</strain>
    </source>
</reference>
<accession>A0A3E2NIA3</accession>
<evidence type="ECO:0000313" key="8">
    <source>
        <dbReference type="EMBL" id="GLB31177.1"/>
    </source>
</evidence>
<dbReference type="InterPro" id="IPR002528">
    <property type="entry name" value="MATE_fam"/>
</dbReference>
<evidence type="ECO:0000313" key="11">
    <source>
        <dbReference type="Proteomes" id="UP001419084"/>
    </source>
</evidence>
<evidence type="ECO:0000256" key="3">
    <source>
        <dbReference type="ARBA" id="ARBA00022475"/>
    </source>
</evidence>
<feature type="transmembrane region" description="Helical" evidence="7">
    <location>
        <begin position="168"/>
        <end position="190"/>
    </location>
</feature>
<dbReference type="PANTHER" id="PTHR43823:SF3">
    <property type="entry name" value="MULTIDRUG EXPORT PROTEIN MEPA"/>
    <property type="match status" value="1"/>
</dbReference>
<proteinExistence type="predicted"/>
<organism evidence="9 10">
    <name type="scientific">Lacrimispora amygdalina</name>
    <dbReference type="NCBI Taxonomy" id="253257"/>
    <lineage>
        <taxon>Bacteria</taxon>
        <taxon>Bacillati</taxon>
        <taxon>Bacillota</taxon>
        <taxon>Clostridia</taxon>
        <taxon>Lachnospirales</taxon>
        <taxon>Lachnospiraceae</taxon>
        <taxon>Lacrimispora</taxon>
    </lineage>
</organism>
<evidence type="ECO:0000256" key="1">
    <source>
        <dbReference type="ARBA" id="ARBA00004651"/>
    </source>
</evidence>
<feature type="transmembrane region" description="Helical" evidence="7">
    <location>
        <begin position="236"/>
        <end position="257"/>
    </location>
</feature>
<feature type="transmembrane region" description="Helical" evidence="7">
    <location>
        <begin position="269"/>
        <end position="291"/>
    </location>
</feature>
<dbReference type="OrthoDB" id="305360at2"/>
<feature type="transmembrane region" description="Helical" evidence="7">
    <location>
        <begin position="137"/>
        <end position="156"/>
    </location>
</feature>
<name>A0A3E2NIA3_9FIRM</name>
<feature type="transmembrane region" description="Helical" evidence="7">
    <location>
        <begin position="97"/>
        <end position="117"/>
    </location>
</feature>
<dbReference type="AlphaFoldDB" id="A0A3E2NIA3"/>
<gene>
    <name evidence="9" type="ORF">DS742_01130</name>
    <name evidence="8" type="ORF">LAD12857_31000</name>
</gene>
<dbReference type="GO" id="GO:0005886">
    <property type="term" value="C:plasma membrane"/>
    <property type="evidence" value="ECO:0007669"/>
    <property type="project" value="UniProtKB-SubCell"/>
</dbReference>
<dbReference type="Proteomes" id="UP000260680">
    <property type="component" value="Unassembled WGS sequence"/>
</dbReference>
<feature type="transmembrane region" description="Helical" evidence="7">
    <location>
        <begin position="196"/>
        <end position="215"/>
    </location>
</feature>
<evidence type="ECO:0000313" key="9">
    <source>
        <dbReference type="EMBL" id="RFZ80732.1"/>
    </source>
</evidence>
<dbReference type="InterPro" id="IPR051327">
    <property type="entry name" value="MATE_MepA_subfamily"/>
</dbReference>
<dbReference type="EMBL" id="BRPJ01000059">
    <property type="protein sequence ID" value="GLB31177.1"/>
    <property type="molecule type" value="Genomic_DNA"/>
</dbReference>
<keyword evidence="11" id="KW-1185">Reference proteome</keyword>
<evidence type="ECO:0000256" key="5">
    <source>
        <dbReference type="ARBA" id="ARBA00022989"/>
    </source>
</evidence>
<dbReference type="PIRSF" id="PIRSF006603">
    <property type="entry name" value="DinF"/>
    <property type="match status" value="1"/>
</dbReference>
<comment type="subcellular location">
    <subcellularLocation>
        <location evidence="1">Cell membrane</location>
        <topology evidence="1">Multi-pass membrane protein</topology>
    </subcellularLocation>
</comment>
<feature type="transmembrane region" description="Helical" evidence="7">
    <location>
        <begin position="416"/>
        <end position="437"/>
    </location>
</feature>
<feature type="transmembrane region" description="Helical" evidence="7">
    <location>
        <begin position="312"/>
        <end position="335"/>
    </location>
</feature>
<dbReference type="Proteomes" id="UP001419084">
    <property type="component" value="Unassembled WGS sequence"/>
</dbReference>
<reference evidence="8 11" key="2">
    <citation type="journal article" date="2024" name="Int. J. Syst. Evol. Microbiol.">
        <title>Lacrimispora brassicae sp. nov. isolated from fermented cabbage, and proposal of Clostridium indicum Gundawar et al. 2019 and Clostridium methoxybenzovorans Mechichi et al. 1999 as heterotypic synonyms of Lacrimispora amygdalina (Parshina et al. 2003) Haas and Blanchard 2020 and Lacrimispora indolis (McClung and McCoy 1957) Haas and Blanchard 2020, respectively.</title>
        <authorList>
            <person name="Kobayashi H."/>
            <person name="Tanizawa Y."/>
            <person name="Sakamoto M."/>
            <person name="Ohkuma M."/>
            <person name="Tohno M."/>
        </authorList>
    </citation>
    <scope>NUCLEOTIDE SEQUENCE [LARGE SCALE GENOMIC DNA]</scope>
    <source>
        <strain evidence="8 11">DSM 12857</strain>
    </source>
</reference>
<keyword evidence="6 7" id="KW-0472">Membrane</keyword>
<dbReference type="GO" id="GO:0015297">
    <property type="term" value="F:antiporter activity"/>
    <property type="evidence" value="ECO:0007669"/>
    <property type="project" value="InterPro"/>
</dbReference>
<sequence length="448" mass="49238">MEDDLDVTSGSIIKIFIKYAIPTILGMVAISSASIVDGIFVGRFIGSNALAVINLIVPYVSLLLGVITMLGAGGCVLCGKLMGEKKTEDASRTFSKFIQIMFLLILIPWVIVLMFPYHVAYLLGADSSVADNTVTYLVNYTYFLPFQLMGIGLSFFSRVNGRPGLTSFALLLSAVMNVFLDFIFIVLSGLGIRGAAFATGLSQSMTFFILLPTFFNKNSALKLIKPVKFSKDILFSIFNGISEFLNETSSGIVAFVFNHVLMRQSGVDGVAAFTTINFFLYSGCLISYGVVASMNGPISINFGAQKLKRVNGFLKVSILFNLIMGACIAAALYFFDDLWVSIFLKNKAAHISELAVTYIGLLWPAFLISGLNIVITGYFTSTLKPGLSFIFSALRSLLLPILFILVLNSIFMDEKVFLSIPIAELLTLLLCLLYFFIKTRIKERQVFR</sequence>
<evidence type="ECO:0000256" key="4">
    <source>
        <dbReference type="ARBA" id="ARBA00022692"/>
    </source>
</evidence>
<evidence type="ECO:0000256" key="6">
    <source>
        <dbReference type="ARBA" id="ARBA00023136"/>
    </source>
</evidence>
<feature type="transmembrane region" description="Helical" evidence="7">
    <location>
        <begin position="355"/>
        <end position="375"/>
    </location>
</feature>
<keyword evidence="3" id="KW-1003">Cell membrane</keyword>
<evidence type="ECO:0000256" key="2">
    <source>
        <dbReference type="ARBA" id="ARBA00022448"/>
    </source>
</evidence>
<dbReference type="Pfam" id="PF01554">
    <property type="entry name" value="MatE"/>
    <property type="match status" value="2"/>
</dbReference>
<evidence type="ECO:0000313" key="10">
    <source>
        <dbReference type="Proteomes" id="UP000260680"/>
    </source>
</evidence>
<feature type="transmembrane region" description="Helical" evidence="7">
    <location>
        <begin position="19"/>
        <end position="45"/>
    </location>
</feature>
<keyword evidence="2" id="KW-0813">Transport</keyword>
<dbReference type="EMBL" id="QOHO01000005">
    <property type="protein sequence ID" value="RFZ80732.1"/>
    <property type="molecule type" value="Genomic_DNA"/>
</dbReference>
<feature type="transmembrane region" description="Helical" evidence="7">
    <location>
        <begin position="51"/>
        <end position="77"/>
    </location>
</feature>
<dbReference type="PANTHER" id="PTHR43823">
    <property type="entry name" value="SPORULATION PROTEIN YKVU"/>
    <property type="match status" value="1"/>
</dbReference>
<dbReference type="InterPro" id="IPR048279">
    <property type="entry name" value="MdtK-like"/>
</dbReference>
<keyword evidence="4 7" id="KW-0812">Transmembrane</keyword>
<dbReference type="GO" id="GO:0042910">
    <property type="term" value="F:xenobiotic transmembrane transporter activity"/>
    <property type="evidence" value="ECO:0007669"/>
    <property type="project" value="InterPro"/>
</dbReference>
<evidence type="ECO:0000256" key="7">
    <source>
        <dbReference type="SAM" id="Phobius"/>
    </source>
</evidence>
<keyword evidence="5 7" id="KW-1133">Transmembrane helix</keyword>
<protein>
    <submittedName>
        <fullName evidence="8">MATE family efflux transporter</fullName>
    </submittedName>
</protein>
<dbReference type="RefSeq" id="WP_117415204.1">
    <property type="nucleotide sequence ID" value="NZ_BRPJ01000059.1"/>
</dbReference>
<feature type="transmembrane region" description="Helical" evidence="7">
    <location>
        <begin position="387"/>
        <end position="410"/>
    </location>
</feature>